<proteinExistence type="predicted"/>
<dbReference type="RefSeq" id="WP_379951496.1">
    <property type="nucleotide sequence ID" value="NZ_JBHMAF010000190.1"/>
</dbReference>
<dbReference type="Proteomes" id="UP001589609">
    <property type="component" value="Unassembled WGS sequence"/>
</dbReference>
<sequence>MNFEKIINNFDIHATGFWYPLSLTILLLLFVLVMSKRLSWKEIYITFGVVGLLSTITDLIFGANLDFYDLGKPQHEGLGDILSYGFIPPPHRGNLSQLLQT</sequence>
<keyword evidence="3" id="KW-1185">Reference proteome</keyword>
<feature type="transmembrane region" description="Helical" evidence="1">
    <location>
        <begin position="43"/>
        <end position="63"/>
    </location>
</feature>
<comment type="caution">
    <text evidence="2">The sequence shown here is derived from an EMBL/GenBank/DDBJ whole genome shotgun (WGS) entry which is preliminary data.</text>
</comment>
<keyword evidence="1" id="KW-0472">Membrane</keyword>
<feature type="transmembrane region" description="Helical" evidence="1">
    <location>
        <begin position="17"/>
        <end position="34"/>
    </location>
</feature>
<organism evidence="2 3">
    <name type="scientific">Ectobacillus funiculus</name>
    <dbReference type="NCBI Taxonomy" id="137993"/>
    <lineage>
        <taxon>Bacteria</taxon>
        <taxon>Bacillati</taxon>
        <taxon>Bacillota</taxon>
        <taxon>Bacilli</taxon>
        <taxon>Bacillales</taxon>
        <taxon>Bacillaceae</taxon>
        <taxon>Ectobacillus</taxon>
    </lineage>
</organism>
<evidence type="ECO:0000313" key="2">
    <source>
        <dbReference type="EMBL" id="MFB9761304.1"/>
    </source>
</evidence>
<dbReference type="EMBL" id="JBHMAF010000190">
    <property type="protein sequence ID" value="MFB9761304.1"/>
    <property type="molecule type" value="Genomic_DNA"/>
</dbReference>
<gene>
    <name evidence="2" type="ORF">ACFFMS_23935</name>
</gene>
<evidence type="ECO:0000313" key="3">
    <source>
        <dbReference type="Proteomes" id="UP001589609"/>
    </source>
</evidence>
<keyword evidence="1" id="KW-1133">Transmembrane helix</keyword>
<keyword evidence="1" id="KW-0812">Transmembrane</keyword>
<protein>
    <submittedName>
        <fullName evidence="2">Uncharacterized protein</fullName>
    </submittedName>
</protein>
<name>A0ABV5WL62_9BACI</name>
<reference evidence="2 3" key="1">
    <citation type="submission" date="2024-09" db="EMBL/GenBank/DDBJ databases">
        <authorList>
            <person name="Sun Q."/>
            <person name="Mori K."/>
        </authorList>
    </citation>
    <scope>NUCLEOTIDE SEQUENCE [LARGE SCALE GENOMIC DNA]</scope>
    <source>
        <strain evidence="2 3">JCM 11201</strain>
    </source>
</reference>
<evidence type="ECO:0000256" key="1">
    <source>
        <dbReference type="SAM" id="Phobius"/>
    </source>
</evidence>
<accession>A0ABV5WL62</accession>